<keyword evidence="3" id="KW-0547">Nucleotide-binding</keyword>
<evidence type="ECO:0000259" key="5">
    <source>
        <dbReference type="PROSITE" id="PS50011"/>
    </source>
</evidence>
<dbReference type="InterPro" id="IPR000719">
    <property type="entry name" value="Prot_kinase_dom"/>
</dbReference>
<dbReference type="GO" id="GO:0004674">
    <property type="term" value="F:protein serine/threonine kinase activity"/>
    <property type="evidence" value="ECO:0007669"/>
    <property type="project" value="UniProtKB-EC"/>
</dbReference>
<dbReference type="Gene3D" id="1.10.510.10">
    <property type="entry name" value="Transferase(Phosphotransferase) domain 1"/>
    <property type="match status" value="1"/>
</dbReference>
<proteinExistence type="inferred from homology"/>
<dbReference type="PANTHER" id="PTHR45832">
    <property type="entry name" value="SERINE/THREONINE-PROTEIN KINASE SAMKA-RELATED-RELATED"/>
    <property type="match status" value="1"/>
</dbReference>
<name>A0A8S4P1J1_OWEFU</name>
<evidence type="ECO:0000256" key="1">
    <source>
        <dbReference type="ARBA" id="ARBA00008874"/>
    </source>
</evidence>
<dbReference type="PANTHER" id="PTHR45832:SF22">
    <property type="entry name" value="SERINE_THREONINE-PROTEIN KINASE SAMKA-RELATED"/>
    <property type="match status" value="1"/>
</dbReference>
<evidence type="ECO:0000256" key="3">
    <source>
        <dbReference type="ARBA" id="ARBA00022741"/>
    </source>
</evidence>
<dbReference type="EC" id="2.7.11.1" evidence="2"/>
<dbReference type="PROSITE" id="PS50011">
    <property type="entry name" value="PROTEIN_KINASE_DOM"/>
    <property type="match status" value="1"/>
</dbReference>
<accession>A0A8S4P1J1</accession>
<dbReference type="OrthoDB" id="10252171at2759"/>
<dbReference type="SUPFAM" id="SSF56112">
    <property type="entry name" value="Protein kinase-like (PK-like)"/>
    <property type="match status" value="1"/>
</dbReference>
<feature type="domain" description="Protein kinase" evidence="5">
    <location>
        <begin position="230"/>
        <end position="486"/>
    </location>
</feature>
<dbReference type="InterPro" id="IPR051931">
    <property type="entry name" value="PAK3-like"/>
</dbReference>
<dbReference type="GO" id="GO:0005524">
    <property type="term" value="F:ATP binding"/>
    <property type="evidence" value="ECO:0007669"/>
    <property type="project" value="UniProtKB-KW"/>
</dbReference>
<protein>
    <recommendedName>
        <fullName evidence="2">non-specific serine/threonine protein kinase</fullName>
        <ecNumber evidence="2">2.7.11.1</ecNumber>
    </recommendedName>
</protein>
<reference evidence="6" key="1">
    <citation type="submission" date="2022-03" db="EMBL/GenBank/DDBJ databases">
        <authorList>
            <person name="Martin C."/>
        </authorList>
    </citation>
    <scope>NUCLEOTIDE SEQUENCE</scope>
</reference>
<dbReference type="Pfam" id="PF00069">
    <property type="entry name" value="Pkinase"/>
    <property type="match status" value="1"/>
</dbReference>
<sequence length="607" mass="67853">MSEISKNSAINRTAENLNKLRLDSQRGGDGECKHRDTFEDLEGRLENNDSEANRNASIVELNENIADDEMVNIDNVNANMVTTNDNSEAVETTRSISSDNNKDQVTADVNMGDVMADDVVDDVCQCHGKAMRPTDLNVGASGDPGANIKAFKHFSHEWPSSGFIQQNVVYGTIEAMEEYCRHLKTKIDRYHNPLQCSHSYSEGILVHKYLVPKYKSETNKMQYSEGAEFAKAEGEKHSGGHGITYPVTDTSTNHQFIMKKIRLISADDTICNEILIPLWFPHKNMAGLLGSICHDEYIYIFQQYANVGSLWDVMIRSPGGTFNEIEAMAVLLEVLEALRYWHSVHICHKDLKPENIGIVRVDDATGVYVFDFGTSCVLEPEERHRYAGTPNYMAPEVLRTESMSCKCDIWSLAMTVIALLKGERPFRNLEEISIRYRVGTTPLLAQAEIPTRTSIELKGLLQWMLTPNPEDRPDASAVYKRASSILKELQKTPTAPQIEAEDDVDHLLPVDVVDINNLQLPSPPSESPTSSQELKPDAQVNILDSSGSLIYSRYHQPSTLCSALYEAVKDQVTQKAFTLVRKDNGFILNMTSEIGENNLCLGVELPT</sequence>
<evidence type="ECO:0000256" key="2">
    <source>
        <dbReference type="ARBA" id="ARBA00012513"/>
    </source>
</evidence>
<comment type="similarity">
    <text evidence="1">Belongs to the protein kinase superfamily. STE Ser/Thr protein kinase family. STE20 subfamily.</text>
</comment>
<evidence type="ECO:0000313" key="7">
    <source>
        <dbReference type="Proteomes" id="UP000749559"/>
    </source>
</evidence>
<evidence type="ECO:0000313" key="6">
    <source>
        <dbReference type="EMBL" id="CAH1788163.1"/>
    </source>
</evidence>
<dbReference type="InterPro" id="IPR011009">
    <property type="entry name" value="Kinase-like_dom_sf"/>
</dbReference>
<dbReference type="Proteomes" id="UP000749559">
    <property type="component" value="Unassembled WGS sequence"/>
</dbReference>
<organism evidence="6 7">
    <name type="scientific">Owenia fusiformis</name>
    <name type="common">Polychaete worm</name>
    <dbReference type="NCBI Taxonomy" id="6347"/>
    <lineage>
        <taxon>Eukaryota</taxon>
        <taxon>Metazoa</taxon>
        <taxon>Spiralia</taxon>
        <taxon>Lophotrochozoa</taxon>
        <taxon>Annelida</taxon>
        <taxon>Polychaeta</taxon>
        <taxon>Sedentaria</taxon>
        <taxon>Canalipalpata</taxon>
        <taxon>Sabellida</taxon>
        <taxon>Oweniida</taxon>
        <taxon>Oweniidae</taxon>
        <taxon>Owenia</taxon>
    </lineage>
</organism>
<dbReference type="SMART" id="SM00220">
    <property type="entry name" value="S_TKc"/>
    <property type="match status" value="1"/>
</dbReference>
<dbReference type="Gene3D" id="3.30.200.20">
    <property type="entry name" value="Phosphorylase Kinase, domain 1"/>
    <property type="match status" value="1"/>
</dbReference>
<gene>
    <name evidence="6" type="ORF">OFUS_LOCUS13749</name>
</gene>
<dbReference type="AlphaFoldDB" id="A0A8S4P1J1"/>
<keyword evidence="4" id="KW-0067">ATP-binding</keyword>
<keyword evidence="7" id="KW-1185">Reference proteome</keyword>
<dbReference type="EMBL" id="CAIIXF020000007">
    <property type="protein sequence ID" value="CAH1788163.1"/>
    <property type="molecule type" value="Genomic_DNA"/>
</dbReference>
<comment type="caution">
    <text evidence="6">The sequence shown here is derived from an EMBL/GenBank/DDBJ whole genome shotgun (WGS) entry which is preliminary data.</text>
</comment>
<evidence type="ECO:0000256" key="4">
    <source>
        <dbReference type="ARBA" id="ARBA00022840"/>
    </source>
</evidence>